<proteinExistence type="predicted"/>
<evidence type="ECO:0000313" key="3">
    <source>
        <dbReference type="EMBL" id="WUX50989.1"/>
    </source>
</evidence>
<dbReference type="Pfam" id="PF19621">
    <property type="entry name" value="DUF6126"/>
    <property type="match status" value="1"/>
</dbReference>
<feature type="region of interest" description="Disordered" evidence="1">
    <location>
        <begin position="1"/>
        <end position="23"/>
    </location>
</feature>
<sequence length="60" mass="6578">MPENSPEQVQHPSPEAAPAKSVMDEEKNFPRGLAIRLFIYLVAGHAVAGFLWLLFEAGAK</sequence>
<gene>
    <name evidence="3" type="ORF">OG442_05225</name>
</gene>
<evidence type="ECO:0000256" key="1">
    <source>
        <dbReference type="SAM" id="MobiDB-lite"/>
    </source>
</evidence>
<dbReference type="GeneID" id="91346100"/>
<dbReference type="InterPro" id="IPR046129">
    <property type="entry name" value="DUF6126"/>
</dbReference>
<feature type="compositionally biased region" description="Polar residues" evidence="1">
    <location>
        <begin position="1"/>
        <end position="11"/>
    </location>
</feature>
<feature type="transmembrane region" description="Helical" evidence="2">
    <location>
        <begin position="33"/>
        <end position="55"/>
    </location>
</feature>
<protein>
    <submittedName>
        <fullName evidence="3">DUF6126 family protein</fullName>
    </submittedName>
</protein>
<keyword evidence="2" id="KW-1133">Transmembrane helix</keyword>
<reference evidence="3" key="1">
    <citation type="submission" date="2022-10" db="EMBL/GenBank/DDBJ databases">
        <title>The complete genomes of actinobacterial strains from the NBC collection.</title>
        <authorList>
            <person name="Joergensen T.S."/>
            <person name="Alvarez Arevalo M."/>
            <person name="Sterndorff E.B."/>
            <person name="Faurdal D."/>
            <person name="Vuksanovic O."/>
            <person name="Mourched A.-S."/>
            <person name="Charusanti P."/>
            <person name="Shaw S."/>
            <person name="Blin K."/>
            <person name="Weber T."/>
        </authorList>
    </citation>
    <scope>NUCLEOTIDE SEQUENCE</scope>
    <source>
        <strain evidence="3">NBC_01432</strain>
    </source>
</reference>
<keyword evidence="2" id="KW-0472">Membrane</keyword>
<name>A0ABZ2A0Q6_STRNV</name>
<evidence type="ECO:0000313" key="4">
    <source>
        <dbReference type="Proteomes" id="UP001432209"/>
    </source>
</evidence>
<accession>A0ABZ2A0Q6</accession>
<keyword evidence="4" id="KW-1185">Reference proteome</keyword>
<dbReference type="Proteomes" id="UP001432209">
    <property type="component" value="Chromosome"/>
</dbReference>
<dbReference type="RefSeq" id="WP_329074644.1">
    <property type="nucleotide sequence ID" value="NZ_CP108849.2"/>
</dbReference>
<organism evidence="3 4">
    <name type="scientific">Streptomyces niveus</name>
    <name type="common">Streptomyces spheroides</name>
    <dbReference type="NCBI Taxonomy" id="193462"/>
    <lineage>
        <taxon>Bacteria</taxon>
        <taxon>Bacillati</taxon>
        <taxon>Actinomycetota</taxon>
        <taxon>Actinomycetes</taxon>
        <taxon>Kitasatosporales</taxon>
        <taxon>Streptomycetaceae</taxon>
        <taxon>Streptomyces</taxon>
    </lineage>
</organism>
<evidence type="ECO:0000256" key="2">
    <source>
        <dbReference type="SAM" id="Phobius"/>
    </source>
</evidence>
<keyword evidence="2" id="KW-0812">Transmembrane</keyword>
<dbReference type="EMBL" id="CP109495">
    <property type="protein sequence ID" value="WUX50989.1"/>
    <property type="molecule type" value="Genomic_DNA"/>
</dbReference>